<dbReference type="RefSeq" id="WP_169416705.1">
    <property type="nucleotide sequence ID" value="NZ_JABBFX010000001.1"/>
</dbReference>
<accession>A0A848H412</accession>
<dbReference type="EMBL" id="JABBFX010000001">
    <property type="protein sequence ID" value="NML42498.1"/>
    <property type="molecule type" value="Genomic_DNA"/>
</dbReference>
<dbReference type="AlphaFoldDB" id="A0A848H412"/>
<protein>
    <submittedName>
        <fullName evidence="1">Uncharacterized protein</fullName>
    </submittedName>
</protein>
<sequence length="67" mass="7595">MPTESIKDPHFRTLGYIDTRSDGVQVAKDAHYRVLGYYDPKRNETKDAHYRVVGRGNLLSSLITSAN</sequence>
<reference evidence="1 2" key="1">
    <citation type="submission" date="2020-04" db="EMBL/GenBank/DDBJ databases">
        <title>Ramlibacter sp. G-1-2-2 isolated from soil.</title>
        <authorList>
            <person name="Dahal R.H."/>
        </authorList>
    </citation>
    <scope>NUCLEOTIDE SEQUENCE [LARGE SCALE GENOMIC DNA]</scope>
    <source>
        <strain evidence="1 2">G-1-2-2</strain>
    </source>
</reference>
<name>A0A848H412_9BURK</name>
<comment type="caution">
    <text evidence="1">The sequence shown here is derived from an EMBL/GenBank/DDBJ whole genome shotgun (WGS) entry which is preliminary data.</text>
</comment>
<organism evidence="1 2">
    <name type="scientific">Ramlibacter agri</name>
    <dbReference type="NCBI Taxonomy" id="2728837"/>
    <lineage>
        <taxon>Bacteria</taxon>
        <taxon>Pseudomonadati</taxon>
        <taxon>Pseudomonadota</taxon>
        <taxon>Betaproteobacteria</taxon>
        <taxon>Burkholderiales</taxon>
        <taxon>Comamonadaceae</taxon>
        <taxon>Ramlibacter</taxon>
    </lineage>
</organism>
<evidence type="ECO:0000313" key="2">
    <source>
        <dbReference type="Proteomes" id="UP000541185"/>
    </source>
</evidence>
<proteinExistence type="predicted"/>
<keyword evidence="2" id="KW-1185">Reference proteome</keyword>
<dbReference type="Proteomes" id="UP000541185">
    <property type="component" value="Unassembled WGS sequence"/>
</dbReference>
<gene>
    <name evidence="1" type="ORF">HHL11_01975</name>
</gene>
<evidence type="ECO:0000313" key="1">
    <source>
        <dbReference type="EMBL" id="NML42498.1"/>
    </source>
</evidence>